<name>A0A931MVJ5_9BACI</name>
<gene>
    <name evidence="7" type="ORF">H0267_12825</name>
</gene>
<sequence>MKLGARMMKTGLAVGIALYVSNLFGFISPLLAAIAVVFSIQPTIYRSYQSIIEQIQGNTIGALIAIIGVYTLGNDPFIVGFAIIIVIGVTTGMKMNENTIALAVVAVIALMDSTDQTFMYFAFSRFTSMLLGIFAAFVVNLVFLPPRYETRLFNKIDLASTDILQWLRVTTRQLSDEPALKYEITRIQDDVRWIDHTYLLYSEERTYFKGQAFAKGRKLVLFRQLITTTKKSFDVLKTFHRLDDKIEQIPEEFQDAVVNELDKLISAHEKLILSLKGRIKNVHKQSLRRIEDPDIPKLVERLIHVYEESNNPDKLVFLPLASQLMEYHDQLEKLKRLLKSYQTHHKEAYIQTTQK</sequence>
<protein>
    <submittedName>
        <fullName evidence="7">Aromatic acid exporter family protein</fullName>
    </submittedName>
</protein>
<evidence type="ECO:0000256" key="5">
    <source>
        <dbReference type="ARBA" id="ARBA00023136"/>
    </source>
</evidence>
<dbReference type="RefSeq" id="WP_197317747.1">
    <property type="nucleotide sequence ID" value="NZ_JADZSC010000003.1"/>
</dbReference>
<dbReference type="Pfam" id="PF06081">
    <property type="entry name" value="ArAE_1"/>
    <property type="match status" value="1"/>
</dbReference>
<evidence type="ECO:0000256" key="6">
    <source>
        <dbReference type="SAM" id="Phobius"/>
    </source>
</evidence>
<evidence type="ECO:0000313" key="8">
    <source>
        <dbReference type="Proteomes" id="UP000614490"/>
    </source>
</evidence>
<dbReference type="GO" id="GO:0005886">
    <property type="term" value="C:plasma membrane"/>
    <property type="evidence" value="ECO:0007669"/>
    <property type="project" value="UniProtKB-SubCell"/>
</dbReference>
<evidence type="ECO:0000256" key="2">
    <source>
        <dbReference type="ARBA" id="ARBA00022475"/>
    </source>
</evidence>
<dbReference type="PANTHER" id="PTHR30509">
    <property type="entry name" value="P-HYDROXYBENZOIC ACID EFFLUX PUMP SUBUNIT-RELATED"/>
    <property type="match status" value="1"/>
</dbReference>
<comment type="caution">
    <text evidence="7">The sequence shown here is derived from an EMBL/GenBank/DDBJ whole genome shotgun (WGS) entry which is preliminary data.</text>
</comment>
<keyword evidence="3 6" id="KW-0812">Transmembrane</keyword>
<feature type="transmembrane region" description="Helical" evidence="6">
    <location>
        <begin position="12"/>
        <end position="40"/>
    </location>
</feature>
<dbReference type="EMBL" id="JADZSC010000003">
    <property type="protein sequence ID" value="MBH0231103.1"/>
    <property type="molecule type" value="Genomic_DNA"/>
</dbReference>
<evidence type="ECO:0000256" key="3">
    <source>
        <dbReference type="ARBA" id="ARBA00022692"/>
    </source>
</evidence>
<dbReference type="PANTHER" id="PTHR30509:SF27">
    <property type="entry name" value="UPF0421 PROTEIN YGAE"/>
    <property type="match status" value="1"/>
</dbReference>
<feature type="transmembrane region" description="Helical" evidence="6">
    <location>
        <begin position="129"/>
        <end position="146"/>
    </location>
</feature>
<comment type="subcellular location">
    <subcellularLocation>
        <location evidence="1">Cell membrane</location>
        <topology evidence="1">Multi-pass membrane protein</topology>
    </subcellularLocation>
</comment>
<organism evidence="7 8">
    <name type="scientific">Halobacillus yeomjeoni</name>
    <dbReference type="NCBI Taxonomy" id="311194"/>
    <lineage>
        <taxon>Bacteria</taxon>
        <taxon>Bacillati</taxon>
        <taxon>Bacillota</taxon>
        <taxon>Bacilli</taxon>
        <taxon>Bacillales</taxon>
        <taxon>Bacillaceae</taxon>
        <taxon>Halobacillus</taxon>
    </lineage>
</organism>
<dbReference type="AlphaFoldDB" id="A0A931MVJ5"/>
<dbReference type="Proteomes" id="UP000614490">
    <property type="component" value="Unassembled WGS sequence"/>
</dbReference>
<evidence type="ECO:0000313" key="7">
    <source>
        <dbReference type="EMBL" id="MBH0231103.1"/>
    </source>
</evidence>
<evidence type="ECO:0000256" key="1">
    <source>
        <dbReference type="ARBA" id="ARBA00004651"/>
    </source>
</evidence>
<accession>A0A931MVJ5</accession>
<dbReference type="InterPro" id="IPR010343">
    <property type="entry name" value="ArAE_1"/>
</dbReference>
<proteinExistence type="predicted"/>
<keyword evidence="4 6" id="KW-1133">Transmembrane helix</keyword>
<keyword evidence="8" id="KW-1185">Reference proteome</keyword>
<keyword evidence="2" id="KW-1003">Cell membrane</keyword>
<reference evidence="7 8" key="1">
    <citation type="journal article" date="2005" name="Int. J. Syst. Evol. Microbiol.">
        <title>Halobacillus yeomjeoni sp. nov., isolated from a marine solar saltern in Korea.</title>
        <authorList>
            <person name="Yoon J.H."/>
            <person name="Kang S.J."/>
            <person name="Lee C.H."/>
            <person name="Oh H.W."/>
            <person name="Oh T.K."/>
        </authorList>
    </citation>
    <scope>NUCLEOTIDE SEQUENCE [LARGE SCALE GENOMIC DNA]</scope>
    <source>
        <strain evidence="7 8">KCTC 3957</strain>
    </source>
</reference>
<feature type="transmembrane region" description="Helical" evidence="6">
    <location>
        <begin position="60"/>
        <end position="88"/>
    </location>
</feature>
<evidence type="ECO:0000256" key="4">
    <source>
        <dbReference type="ARBA" id="ARBA00022989"/>
    </source>
</evidence>
<keyword evidence="5 6" id="KW-0472">Membrane</keyword>